<dbReference type="AlphaFoldDB" id="A0A8J4RLX9"/>
<dbReference type="Proteomes" id="UP000737018">
    <property type="component" value="Unassembled WGS sequence"/>
</dbReference>
<accession>A0A8J4RLX9</accession>
<dbReference type="EMBL" id="JRKL02001042">
    <property type="protein sequence ID" value="KAF3966451.1"/>
    <property type="molecule type" value="Genomic_DNA"/>
</dbReference>
<organism evidence="1 2">
    <name type="scientific">Castanea mollissima</name>
    <name type="common">Chinese chestnut</name>
    <dbReference type="NCBI Taxonomy" id="60419"/>
    <lineage>
        <taxon>Eukaryota</taxon>
        <taxon>Viridiplantae</taxon>
        <taxon>Streptophyta</taxon>
        <taxon>Embryophyta</taxon>
        <taxon>Tracheophyta</taxon>
        <taxon>Spermatophyta</taxon>
        <taxon>Magnoliopsida</taxon>
        <taxon>eudicotyledons</taxon>
        <taxon>Gunneridae</taxon>
        <taxon>Pentapetalae</taxon>
        <taxon>rosids</taxon>
        <taxon>fabids</taxon>
        <taxon>Fagales</taxon>
        <taxon>Fagaceae</taxon>
        <taxon>Castanea</taxon>
    </lineage>
</organism>
<protein>
    <submittedName>
        <fullName evidence="1">Uncharacterized protein</fullName>
    </submittedName>
</protein>
<reference evidence="1" key="1">
    <citation type="submission" date="2020-03" db="EMBL/GenBank/DDBJ databases">
        <title>Castanea mollissima Vanexum genome sequencing.</title>
        <authorList>
            <person name="Staton M."/>
        </authorList>
    </citation>
    <scope>NUCLEOTIDE SEQUENCE</scope>
    <source>
        <tissue evidence="1">Leaf</tissue>
    </source>
</reference>
<gene>
    <name evidence="1" type="ORF">CMV_009451</name>
</gene>
<keyword evidence="2" id="KW-1185">Reference proteome</keyword>
<comment type="caution">
    <text evidence="1">The sequence shown here is derived from an EMBL/GenBank/DDBJ whole genome shotgun (WGS) entry which is preliminary data.</text>
</comment>
<evidence type="ECO:0000313" key="2">
    <source>
        <dbReference type="Proteomes" id="UP000737018"/>
    </source>
</evidence>
<evidence type="ECO:0000313" key="1">
    <source>
        <dbReference type="EMBL" id="KAF3966451.1"/>
    </source>
</evidence>
<proteinExistence type="predicted"/>
<name>A0A8J4RLX9_9ROSI</name>
<sequence length="92" mass="10486">MVLVEPDPEDLGLDLFEMGHGFAVLQKRREKKTFLRRQVLEAARKLPALGVGSNEKERPFWLFSDETKAGLIGTGDFRQRSSGGGARQWLWR</sequence>